<gene>
    <name evidence="2" type="ORF">CH63R_10892</name>
</gene>
<dbReference type="VEuPathDB" id="FungiDB:CH63R_10892"/>
<evidence type="ECO:0000256" key="1">
    <source>
        <dbReference type="SAM" id="MobiDB-lite"/>
    </source>
</evidence>
<dbReference type="GeneID" id="28869973"/>
<feature type="compositionally biased region" description="Low complexity" evidence="1">
    <location>
        <begin position="63"/>
        <end position="76"/>
    </location>
</feature>
<protein>
    <submittedName>
        <fullName evidence="2">Uncharacterized protein</fullName>
    </submittedName>
</protein>
<feature type="region of interest" description="Disordered" evidence="1">
    <location>
        <begin position="815"/>
        <end position="854"/>
    </location>
</feature>
<feature type="region of interest" description="Disordered" evidence="1">
    <location>
        <begin position="690"/>
        <end position="724"/>
    </location>
</feature>
<dbReference type="RefSeq" id="XP_018155290.1">
    <property type="nucleotide sequence ID" value="XM_018305866.1"/>
</dbReference>
<dbReference type="OrthoDB" id="3437384at2759"/>
<feature type="compositionally biased region" description="Polar residues" evidence="1">
    <location>
        <begin position="815"/>
        <end position="828"/>
    </location>
</feature>
<name>A0A1B7Y439_COLHI</name>
<comment type="caution">
    <text evidence="2">The sequence shown here is derived from an EMBL/GenBank/DDBJ whole genome shotgun (WGS) entry which is preliminary data.</text>
</comment>
<feature type="compositionally biased region" description="Basic and acidic residues" evidence="1">
    <location>
        <begin position="786"/>
        <end position="798"/>
    </location>
</feature>
<keyword evidence="3" id="KW-1185">Reference proteome</keyword>
<evidence type="ECO:0000313" key="2">
    <source>
        <dbReference type="EMBL" id="OBR06772.1"/>
    </source>
</evidence>
<feature type="compositionally biased region" description="Polar residues" evidence="1">
    <location>
        <begin position="351"/>
        <end position="369"/>
    </location>
</feature>
<feature type="compositionally biased region" description="Polar residues" evidence="1">
    <location>
        <begin position="134"/>
        <end position="143"/>
    </location>
</feature>
<feature type="region of interest" description="Disordered" evidence="1">
    <location>
        <begin position="767"/>
        <end position="798"/>
    </location>
</feature>
<organism evidence="2 3">
    <name type="scientific">Colletotrichum higginsianum (strain IMI 349063)</name>
    <name type="common">Crucifer anthracnose fungus</name>
    <dbReference type="NCBI Taxonomy" id="759273"/>
    <lineage>
        <taxon>Eukaryota</taxon>
        <taxon>Fungi</taxon>
        <taxon>Dikarya</taxon>
        <taxon>Ascomycota</taxon>
        <taxon>Pezizomycotina</taxon>
        <taxon>Sordariomycetes</taxon>
        <taxon>Hypocreomycetidae</taxon>
        <taxon>Glomerellales</taxon>
        <taxon>Glomerellaceae</taxon>
        <taxon>Colletotrichum</taxon>
        <taxon>Colletotrichum destructivum species complex</taxon>
    </lineage>
</organism>
<feature type="region of interest" description="Disordered" evidence="1">
    <location>
        <begin position="63"/>
        <end position="95"/>
    </location>
</feature>
<feature type="compositionally biased region" description="Polar residues" evidence="1">
    <location>
        <begin position="696"/>
        <end position="712"/>
    </location>
</feature>
<dbReference type="EMBL" id="LTAN01000007">
    <property type="protein sequence ID" value="OBR06772.1"/>
    <property type="molecule type" value="Genomic_DNA"/>
</dbReference>
<feature type="region of interest" description="Disordered" evidence="1">
    <location>
        <begin position="421"/>
        <end position="452"/>
    </location>
</feature>
<feature type="compositionally biased region" description="Basic and acidic residues" evidence="1">
    <location>
        <begin position="206"/>
        <end position="218"/>
    </location>
</feature>
<dbReference type="KEGG" id="chig:CH63R_10892"/>
<feature type="region of interest" description="Disordered" evidence="1">
    <location>
        <begin position="351"/>
        <end position="377"/>
    </location>
</feature>
<feature type="compositionally biased region" description="Basic and acidic residues" evidence="1">
    <location>
        <begin position="144"/>
        <end position="155"/>
    </location>
</feature>
<feature type="region of interest" description="Disordered" evidence="1">
    <location>
        <begin position="589"/>
        <end position="608"/>
    </location>
</feature>
<feature type="compositionally biased region" description="Basic and acidic residues" evidence="1">
    <location>
        <begin position="589"/>
        <end position="605"/>
    </location>
</feature>
<accession>A0A1B7Y439</accession>
<proteinExistence type="predicted"/>
<dbReference type="AlphaFoldDB" id="A0A1B7Y439"/>
<feature type="compositionally biased region" description="Polar residues" evidence="1">
    <location>
        <begin position="112"/>
        <end position="122"/>
    </location>
</feature>
<feature type="region of interest" description="Disordered" evidence="1">
    <location>
        <begin position="171"/>
        <end position="218"/>
    </location>
</feature>
<evidence type="ECO:0000313" key="3">
    <source>
        <dbReference type="Proteomes" id="UP000092177"/>
    </source>
</evidence>
<feature type="compositionally biased region" description="Low complexity" evidence="1">
    <location>
        <begin position="181"/>
        <end position="192"/>
    </location>
</feature>
<feature type="region of interest" description="Disordered" evidence="1">
    <location>
        <begin position="112"/>
        <end position="157"/>
    </location>
</feature>
<dbReference type="Proteomes" id="UP000092177">
    <property type="component" value="Unassembled WGS sequence"/>
</dbReference>
<sequence>MMRRILCCTDVLPQETEANADAKVNETIRGTKRAPIELIQLPPPAKLSGGNYNFESWLARNGSGSIASSSRSNVRSPELDFIPDPTSVEYVSDPEDEIQEVVSTRNWRRISRSLSQDSSKGSQDPDDERRFSIPSVNRPSSAPRSKDQKGDEKPPPFDQAAYFQAVRSNNKRRLQAEVESENSSRSVSTRASNRFRELGTVEEDPSDHRDELPGGPRDRIETAMSTGISALKVPRQPTRPPTARLSNQGLKVDPADIILGDRRRSSCPKIESRSKVVASRLVIRERGSLPLMPPAPVLVAQQDNSNQDDESFKTWRLSQSIPQCDSQATLIVRPPNVSSTNDHSVVVVDTKSGTEPQDQPGTVDNTGTTDTREKARNHEQPEIAVVSKLVNAPIRPLTADSAQSHDGSGWETWLLAEKLTSQDPPVSVREASKTNAESASSIAGGGPTEMSDNKRDAVNMTMSPTSLSYPTNPGGSNTTLSVDKTDASSVAFGDLSSTFRMKGKITSAVADSAAETVLQYPSSSVYSSMQNTRPPSPMYSKDASGCGGDSTSFVESLIDLNLAQFESKISPSPSILNSTDHRAAFNDLQEQRSDESYRTAPDRTSDPVVPSIVLPIENAPCNEIPDAPGKYRYKVQLTTNLFGAESNELPSLSASDIQTATKIEQHDTANSAPSRKSSFLQVLRIGIGSGLKSHGKSQSQPSELTQLEYSSASHKRPQANGHAKTLSNLSTESHVQPNVQAAEFIAPKLTESATTVWKRAIQVEHDQREARLNPGSKKTTVSGHMISDEAHHVTNNEVPSWRDKLKFHSLEASAQLDQSATSQQTDQPHSIPRKPSTESAPRKLATPPKSWAKWASHNRHERTAAAGLADDVTAKDFAALYASKDSQQHVWVTEQHLDATEAETCQPHEPFSKKLGKAMKKRLVKAISSKSGTKSEAQLEFPELEVLPTKDGYKDLEAIQKSVATLKASERAKMATNPALAIAEFENPSQQSLTETLPAQLQEAKHARHEFAGKTAVNSADGVIEGELTHVHGIEKPSTRPVTPANIIALPAGDSTAATATENWVTPASRLTRSPGGDDNSTASVEDAQLNIMVKLAMVNGVVTRVVSARLPHRRLMMAAAQWKS</sequence>
<reference evidence="3" key="1">
    <citation type="journal article" date="2017" name="BMC Genomics">
        <title>Gapless genome assembly of Colletotrichum higginsianum reveals chromosome structure and association of transposable elements with secondary metabolite gene clusters.</title>
        <authorList>
            <person name="Dallery J.-F."/>
            <person name="Lapalu N."/>
            <person name="Zampounis A."/>
            <person name="Pigne S."/>
            <person name="Luyten I."/>
            <person name="Amselem J."/>
            <person name="Wittenberg A.H.J."/>
            <person name="Zhou S."/>
            <person name="de Queiroz M.V."/>
            <person name="Robin G.P."/>
            <person name="Auger A."/>
            <person name="Hainaut M."/>
            <person name="Henrissat B."/>
            <person name="Kim K.-T."/>
            <person name="Lee Y.-H."/>
            <person name="Lespinet O."/>
            <person name="Schwartz D.C."/>
            <person name="Thon M.R."/>
            <person name="O'Connell R.J."/>
        </authorList>
    </citation>
    <scope>NUCLEOTIDE SEQUENCE [LARGE SCALE GENOMIC DNA]</scope>
    <source>
        <strain evidence="3">IMI 349063</strain>
    </source>
</reference>